<reference evidence="2" key="1">
    <citation type="journal article" date="2022" name="bioRxiv">
        <title>Deciphering the potential niche of two novel black yeast fungi from a biological soil crust based on their genomes, phenotypes, and melanin regulation.</title>
        <authorList>
            <consortium name="DOE Joint Genome Institute"/>
            <person name="Carr E.C."/>
            <person name="Barton Q."/>
            <person name="Grambo S."/>
            <person name="Sullivan M."/>
            <person name="Renfro C.M."/>
            <person name="Kuo A."/>
            <person name="Pangilinan J."/>
            <person name="Lipzen A."/>
            <person name="Keymanesh K."/>
            <person name="Savage E."/>
            <person name="Barry K."/>
            <person name="Grigoriev I.V."/>
            <person name="Riekhof W.R."/>
            <person name="Harris S.S."/>
        </authorList>
    </citation>
    <scope>NUCLEOTIDE SEQUENCE</scope>
    <source>
        <strain evidence="2">JF 03-4F</strain>
    </source>
</reference>
<keyword evidence="3" id="KW-1185">Reference proteome</keyword>
<name>A0AAN6DPI7_9EURO</name>
<dbReference type="AlphaFoldDB" id="A0AAN6DPI7"/>
<sequence length="325" mass="36817">MSDLTTLPDFDSLPGPSSDGLDGCAWGLFDRNGQTDQLGTLNLLTQEKVLDAAKREILCGQTVSLNWGLENPQYSGFMRMRLHHRIIDLSPSEVYASDDELSFCPQHGSHWDTPLHFAHQKSKKYYNGLSHQEFHLQNALHQGTRLWNDRGGICGRGILLDWASWAKEKNLPCHPIGRDEITVSQLEEVAKWQKTTFMPGDILLIRTGFIAWSTTATDDEKKRGSLEGTEYLGIEATRESCRWHWNHHFSAVVSDNVTYEVWPPRDVVLHEYFLAMWGMPVGKLWDMEKLAEVCRSLQRWSFFLTSAPLNVASGIGSPANAIALF</sequence>
<dbReference type="GO" id="GO:0004061">
    <property type="term" value="F:arylformamidase activity"/>
    <property type="evidence" value="ECO:0007669"/>
    <property type="project" value="InterPro"/>
</dbReference>
<dbReference type="InterPro" id="IPR007325">
    <property type="entry name" value="KFase/CYL"/>
</dbReference>
<dbReference type="Pfam" id="PF04199">
    <property type="entry name" value="Cyclase"/>
    <property type="match status" value="1"/>
</dbReference>
<dbReference type="SUPFAM" id="SSF102198">
    <property type="entry name" value="Putative cyclase"/>
    <property type="match status" value="1"/>
</dbReference>
<comment type="caution">
    <text evidence="2">The sequence shown here is derived from an EMBL/GenBank/DDBJ whole genome shotgun (WGS) entry which is preliminary data.</text>
</comment>
<dbReference type="Gene3D" id="3.50.30.50">
    <property type="entry name" value="Putative cyclase"/>
    <property type="match status" value="1"/>
</dbReference>
<evidence type="ECO:0000313" key="2">
    <source>
        <dbReference type="EMBL" id="KAI1609811.1"/>
    </source>
</evidence>
<gene>
    <name evidence="2" type="ORF">EDD36DRAFT_481406</name>
</gene>
<evidence type="ECO:0000313" key="3">
    <source>
        <dbReference type="Proteomes" id="UP001203852"/>
    </source>
</evidence>
<dbReference type="Proteomes" id="UP001203852">
    <property type="component" value="Unassembled WGS sequence"/>
</dbReference>
<accession>A0AAN6DPI7</accession>
<dbReference type="GO" id="GO:0019441">
    <property type="term" value="P:L-tryptophan catabolic process to kynurenine"/>
    <property type="evidence" value="ECO:0007669"/>
    <property type="project" value="InterPro"/>
</dbReference>
<comment type="similarity">
    <text evidence="1">Belongs to the Cyclase 1 superfamily.</text>
</comment>
<protein>
    <recommendedName>
        <fullName evidence="4">Cyclase</fullName>
    </recommendedName>
</protein>
<evidence type="ECO:0008006" key="4">
    <source>
        <dbReference type="Google" id="ProtNLM"/>
    </source>
</evidence>
<proteinExistence type="inferred from homology"/>
<dbReference type="InterPro" id="IPR037175">
    <property type="entry name" value="KFase_sf"/>
</dbReference>
<dbReference type="PANTHER" id="PTHR34861:SF10">
    <property type="entry name" value="CYCLASE"/>
    <property type="match status" value="1"/>
</dbReference>
<organism evidence="2 3">
    <name type="scientific">Exophiala viscosa</name>
    <dbReference type="NCBI Taxonomy" id="2486360"/>
    <lineage>
        <taxon>Eukaryota</taxon>
        <taxon>Fungi</taxon>
        <taxon>Dikarya</taxon>
        <taxon>Ascomycota</taxon>
        <taxon>Pezizomycotina</taxon>
        <taxon>Eurotiomycetes</taxon>
        <taxon>Chaetothyriomycetidae</taxon>
        <taxon>Chaetothyriales</taxon>
        <taxon>Herpotrichiellaceae</taxon>
        <taxon>Exophiala</taxon>
    </lineage>
</organism>
<dbReference type="PANTHER" id="PTHR34861">
    <property type="match status" value="1"/>
</dbReference>
<evidence type="ECO:0000256" key="1">
    <source>
        <dbReference type="ARBA" id="ARBA00007865"/>
    </source>
</evidence>
<dbReference type="EMBL" id="MU404359">
    <property type="protein sequence ID" value="KAI1609811.1"/>
    <property type="molecule type" value="Genomic_DNA"/>
</dbReference>